<evidence type="ECO:0000256" key="1">
    <source>
        <dbReference type="SAM" id="MobiDB-lite"/>
    </source>
</evidence>
<dbReference type="Proteomes" id="UP000198386">
    <property type="component" value="Unassembled WGS sequence"/>
</dbReference>
<sequence>MARPPGGNGTAVGRHEEAVVGGTDPGAQPGTEDEGSHASVGEDPARAEGGRTGGETSVDEAMGSEAEPPG</sequence>
<proteinExistence type="predicted"/>
<feature type="compositionally biased region" description="Gly residues" evidence="1">
    <location>
        <begin position="1"/>
        <end position="10"/>
    </location>
</feature>
<name>A0A239CSP6_9ACTN</name>
<keyword evidence="3" id="KW-1185">Reference proteome</keyword>
<gene>
    <name evidence="2" type="ORF">SAMN04488107_1784</name>
</gene>
<organism evidence="2 3">
    <name type="scientific">Geodermatophilus saharensis</name>
    <dbReference type="NCBI Taxonomy" id="1137994"/>
    <lineage>
        <taxon>Bacteria</taxon>
        <taxon>Bacillati</taxon>
        <taxon>Actinomycetota</taxon>
        <taxon>Actinomycetes</taxon>
        <taxon>Geodermatophilales</taxon>
        <taxon>Geodermatophilaceae</taxon>
        <taxon>Geodermatophilus</taxon>
    </lineage>
</organism>
<dbReference type="EMBL" id="FZOH01000003">
    <property type="protein sequence ID" value="SNS22788.1"/>
    <property type="molecule type" value="Genomic_DNA"/>
</dbReference>
<evidence type="ECO:0000313" key="2">
    <source>
        <dbReference type="EMBL" id="SNS22788.1"/>
    </source>
</evidence>
<protein>
    <submittedName>
        <fullName evidence="2">Uncharacterized protein</fullName>
    </submittedName>
</protein>
<evidence type="ECO:0000313" key="3">
    <source>
        <dbReference type="Proteomes" id="UP000198386"/>
    </source>
</evidence>
<dbReference type="AlphaFoldDB" id="A0A239CSP6"/>
<accession>A0A239CSP6</accession>
<reference evidence="3" key="1">
    <citation type="submission" date="2017-06" db="EMBL/GenBank/DDBJ databases">
        <authorList>
            <person name="Varghese N."/>
            <person name="Submissions S."/>
        </authorList>
    </citation>
    <scope>NUCLEOTIDE SEQUENCE [LARGE SCALE GENOMIC DNA]</scope>
    <source>
        <strain evidence="3">DSM 45423</strain>
    </source>
</reference>
<feature type="region of interest" description="Disordered" evidence="1">
    <location>
        <begin position="1"/>
        <end position="70"/>
    </location>
</feature>